<dbReference type="EMBL" id="PVLV01000080">
    <property type="protein sequence ID" value="PRH80122.1"/>
    <property type="molecule type" value="Genomic_DNA"/>
</dbReference>
<evidence type="ECO:0000259" key="5">
    <source>
        <dbReference type="Pfam" id="PF13490"/>
    </source>
</evidence>
<dbReference type="Pfam" id="PF13490">
    <property type="entry name" value="zf-HC2"/>
    <property type="match status" value="1"/>
</dbReference>
<protein>
    <submittedName>
        <fullName evidence="6">RNA polymerase subunit sigma</fullName>
    </submittedName>
</protein>
<gene>
    <name evidence="6" type="ORF">C6N75_05945</name>
</gene>
<evidence type="ECO:0000313" key="6">
    <source>
        <dbReference type="EMBL" id="PRH80122.1"/>
    </source>
</evidence>
<feature type="region of interest" description="Disordered" evidence="3">
    <location>
        <begin position="188"/>
        <end position="207"/>
    </location>
</feature>
<dbReference type="Gene3D" id="1.10.10.1320">
    <property type="entry name" value="Anti-sigma factor, zinc-finger domain"/>
    <property type="match status" value="1"/>
</dbReference>
<dbReference type="InterPro" id="IPR027383">
    <property type="entry name" value="Znf_put"/>
</dbReference>
<keyword evidence="4" id="KW-0472">Membrane</keyword>
<comment type="caution">
    <text evidence="6">The sequence shown here is derived from an EMBL/GenBank/DDBJ whole genome shotgun (WGS) entry which is preliminary data.</text>
</comment>
<organism evidence="6 7">
    <name type="scientific">Streptomyces solincola</name>
    <dbReference type="NCBI Taxonomy" id="2100817"/>
    <lineage>
        <taxon>Bacteria</taxon>
        <taxon>Bacillati</taxon>
        <taxon>Actinomycetota</taxon>
        <taxon>Actinomycetes</taxon>
        <taxon>Kitasatosporales</taxon>
        <taxon>Streptomycetaceae</taxon>
        <taxon>Streptomyces</taxon>
    </lineage>
</organism>
<feature type="transmembrane region" description="Helical" evidence="4">
    <location>
        <begin position="168"/>
        <end position="186"/>
    </location>
</feature>
<evidence type="ECO:0000256" key="4">
    <source>
        <dbReference type="SAM" id="Phobius"/>
    </source>
</evidence>
<feature type="compositionally biased region" description="Low complexity" evidence="3">
    <location>
        <begin position="117"/>
        <end position="127"/>
    </location>
</feature>
<evidence type="ECO:0000313" key="7">
    <source>
        <dbReference type="Proteomes" id="UP000239322"/>
    </source>
</evidence>
<dbReference type="Proteomes" id="UP000239322">
    <property type="component" value="Unassembled WGS sequence"/>
</dbReference>
<keyword evidence="1" id="KW-0805">Transcription regulation</keyword>
<evidence type="ECO:0000256" key="1">
    <source>
        <dbReference type="ARBA" id="ARBA00023015"/>
    </source>
</evidence>
<accession>A0A2S9Q0G2</accession>
<evidence type="ECO:0000256" key="3">
    <source>
        <dbReference type="SAM" id="MobiDB-lite"/>
    </source>
</evidence>
<dbReference type="OrthoDB" id="5185837at2"/>
<dbReference type="RefSeq" id="WP_105867782.1">
    <property type="nucleotide sequence ID" value="NZ_PVLV01000080.1"/>
</dbReference>
<name>A0A2S9Q0G2_9ACTN</name>
<keyword evidence="4" id="KW-1133">Transmembrane helix</keyword>
<keyword evidence="2" id="KW-0804">Transcription</keyword>
<evidence type="ECO:0000256" key="2">
    <source>
        <dbReference type="ARBA" id="ARBA00023163"/>
    </source>
</evidence>
<keyword evidence="4" id="KW-0812">Transmembrane</keyword>
<feature type="compositionally biased region" description="Pro residues" evidence="3">
    <location>
        <begin position="100"/>
        <end position="116"/>
    </location>
</feature>
<proteinExistence type="predicted"/>
<sequence length="327" mass="33871">MTTYGNESVHDAVGAYALGILDDAEATAFEGHLAGCAVCAEHLEEFSGLAPMLALLAEPPGPAERPLTPPGPGGPRWDEQPGAGHTAGYGGPPGGRPGAFAPPPEPDGALPPPLAFPGPSHHGPSPLSGGGAALPRQRPAASGEGPLLGRLVDEVGRRRAHRRRRTRLLLAAAAALIIAGPVAAVATTDRGEDGRTNQAAPDPHPTSPAEDAFFHHMDEKLTATDPGTKVAAAVGMERKAWGTHAVLELKNVKGPLKCRLVAVSKDGEEETVASWSVPTWGYGLPDSPHEAARAPLYVHGGAAMDRADIDRFEVRTFEGTKLVEVDA</sequence>
<dbReference type="InterPro" id="IPR041916">
    <property type="entry name" value="Anti_sigma_zinc_sf"/>
</dbReference>
<feature type="domain" description="Putative zinc-finger" evidence="5">
    <location>
        <begin position="8"/>
        <end position="40"/>
    </location>
</feature>
<keyword evidence="7" id="KW-1185">Reference proteome</keyword>
<feature type="region of interest" description="Disordered" evidence="3">
    <location>
        <begin position="60"/>
        <end position="147"/>
    </location>
</feature>
<reference evidence="6 7" key="1">
    <citation type="submission" date="2018-03" db="EMBL/GenBank/DDBJ databases">
        <title>Novel Streptomyces sp. from soil.</title>
        <authorList>
            <person name="Tan G.Y.A."/>
            <person name="Lee Z.Y."/>
        </authorList>
    </citation>
    <scope>NUCLEOTIDE SEQUENCE [LARGE SCALE GENOMIC DNA]</scope>
    <source>
        <strain evidence="6 7">ST5x</strain>
    </source>
</reference>
<feature type="compositionally biased region" description="Pro residues" evidence="3">
    <location>
        <begin position="60"/>
        <end position="73"/>
    </location>
</feature>
<feature type="compositionally biased region" description="Gly residues" evidence="3">
    <location>
        <begin position="85"/>
        <end position="97"/>
    </location>
</feature>
<dbReference type="AlphaFoldDB" id="A0A2S9Q0G2"/>